<dbReference type="Gene3D" id="3.30.300.90">
    <property type="entry name" value="BolA-like"/>
    <property type="match status" value="1"/>
</dbReference>
<dbReference type="InterPro" id="IPR036065">
    <property type="entry name" value="BolA-like_sf"/>
</dbReference>
<dbReference type="PANTHER" id="PTHR46230">
    <property type="match status" value="1"/>
</dbReference>
<sequence length="103" mass="11137">MAHPPVSEQIFERLETALAPEHVAVRDESRRHAHHAAMRAGHGGHGETHLHVEIVAARFEGLTRLERHQAVMAVLDGVFADGVHALSLRLRTPAEAAAQGAHG</sequence>
<accession>A0A512H4F9</accession>
<gene>
    <name evidence="2" type="ORF">ROR02_04520</name>
</gene>
<dbReference type="OrthoDB" id="9811118at2"/>
<dbReference type="Proteomes" id="UP000321567">
    <property type="component" value="Unassembled WGS sequence"/>
</dbReference>
<dbReference type="SUPFAM" id="SSF82657">
    <property type="entry name" value="BolA-like"/>
    <property type="match status" value="1"/>
</dbReference>
<evidence type="ECO:0000256" key="1">
    <source>
        <dbReference type="RuleBase" id="RU003860"/>
    </source>
</evidence>
<dbReference type="RefSeq" id="WP_147162383.1">
    <property type="nucleotide sequence ID" value="NZ_BJZO01000007.1"/>
</dbReference>
<dbReference type="PIRSF" id="PIRSF003113">
    <property type="entry name" value="BolA"/>
    <property type="match status" value="1"/>
</dbReference>
<dbReference type="PANTHER" id="PTHR46230:SF7">
    <property type="entry name" value="BOLA-LIKE PROTEIN 1"/>
    <property type="match status" value="1"/>
</dbReference>
<dbReference type="EMBL" id="BJZO01000007">
    <property type="protein sequence ID" value="GEO80321.1"/>
    <property type="molecule type" value="Genomic_DNA"/>
</dbReference>
<keyword evidence="3" id="KW-1185">Reference proteome</keyword>
<organism evidence="2 3">
    <name type="scientific">Pararhodospirillum oryzae</name>
    <dbReference type="NCBI Taxonomy" id="478448"/>
    <lineage>
        <taxon>Bacteria</taxon>
        <taxon>Pseudomonadati</taxon>
        <taxon>Pseudomonadota</taxon>
        <taxon>Alphaproteobacteria</taxon>
        <taxon>Rhodospirillales</taxon>
        <taxon>Rhodospirillaceae</taxon>
        <taxon>Pararhodospirillum</taxon>
    </lineage>
</organism>
<evidence type="ECO:0000313" key="2">
    <source>
        <dbReference type="EMBL" id="GEO80321.1"/>
    </source>
</evidence>
<proteinExistence type="inferred from homology"/>
<name>A0A512H4F9_9PROT</name>
<comment type="caution">
    <text evidence="2">The sequence shown here is derived from an EMBL/GenBank/DDBJ whole genome shotgun (WGS) entry which is preliminary data.</text>
</comment>
<protein>
    <submittedName>
        <fullName evidence="2">Transcriptional regulator</fullName>
    </submittedName>
</protein>
<dbReference type="InterPro" id="IPR002634">
    <property type="entry name" value="BolA"/>
</dbReference>
<dbReference type="GO" id="GO:0016226">
    <property type="term" value="P:iron-sulfur cluster assembly"/>
    <property type="evidence" value="ECO:0007669"/>
    <property type="project" value="TreeGrafter"/>
</dbReference>
<dbReference type="AlphaFoldDB" id="A0A512H4F9"/>
<dbReference type="Pfam" id="PF01722">
    <property type="entry name" value="BolA"/>
    <property type="match status" value="1"/>
</dbReference>
<reference evidence="2 3" key="1">
    <citation type="submission" date="2019-07" db="EMBL/GenBank/DDBJ databases">
        <title>Whole genome shotgun sequence of Rhodospirillum oryzae NBRC 107573.</title>
        <authorList>
            <person name="Hosoyama A."/>
            <person name="Uohara A."/>
            <person name="Ohji S."/>
            <person name="Ichikawa N."/>
        </authorList>
    </citation>
    <scope>NUCLEOTIDE SEQUENCE [LARGE SCALE GENOMIC DNA]</scope>
    <source>
        <strain evidence="2 3">NBRC 107573</strain>
    </source>
</reference>
<comment type="similarity">
    <text evidence="1">Belongs to the BolA/IbaG family.</text>
</comment>
<evidence type="ECO:0000313" key="3">
    <source>
        <dbReference type="Proteomes" id="UP000321567"/>
    </source>
</evidence>